<feature type="compositionally biased region" description="Polar residues" evidence="1">
    <location>
        <begin position="196"/>
        <end position="216"/>
    </location>
</feature>
<name>A0ABR7CN07_9BACT</name>
<evidence type="ECO:0000313" key="3">
    <source>
        <dbReference type="Proteomes" id="UP000636891"/>
    </source>
</evidence>
<dbReference type="Proteomes" id="UP000636891">
    <property type="component" value="Unassembled WGS sequence"/>
</dbReference>
<organism evidence="2 3">
    <name type="scientific">Alistipes hominis</name>
    <dbReference type="NCBI Taxonomy" id="2763015"/>
    <lineage>
        <taxon>Bacteria</taxon>
        <taxon>Pseudomonadati</taxon>
        <taxon>Bacteroidota</taxon>
        <taxon>Bacteroidia</taxon>
        <taxon>Bacteroidales</taxon>
        <taxon>Rikenellaceae</taxon>
        <taxon>Alistipes</taxon>
    </lineage>
</organism>
<feature type="region of interest" description="Disordered" evidence="1">
    <location>
        <begin position="183"/>
        <end position="229"/>
    </location>
</feature>
<dbReference type="EMBL" id="JACOOK010000004">
    <property type="protein sequence ID" value="MBC5617057.1"/>
    <property type="molecule type" value="Genomic_DNA"/>
</dbReference>
<gene>
    <name evidence="2" type="ORF">H8S08_08520</name>
</gene>
<dbReference type="Pfam" id="PF14123">
    <property type="entry name" value="DUF4290"/>
    <property type="match status" value="1"/>
</dbReference>
<reference evidence="2 3" key="1">
    <citation type="submission" date="2020-08" db="EMBL/GenBank/DDBJ databases">
        <title>Genome public.</title>
        <authorList>
            <person name="Liu C."/>
            <person name="Sun Q."/>
        </authorList>
    </citation>
    <scope>NUCLEOTIDE SEQUENCE [LARGE SCALE GENOMIC DNA]</scope>
    <source>
        <strain evidence="2 3">New-7</strain>
    </source>
</reference>
<comment type="caution">
    <text evidence="2">The sequence shown here is derived from an EMBL/GenBank/DDBJ whole genome shotgun (WGS) entry which is preliminary data.</text>
</comment>
<protein>
    <submittedName>
        <fullName evidence="2">DUF4290 domain-containing protein</fullName>
    </submittedName>
</protein>
<proteinExistence type="predicted"/>
<sequence length="229" mass="26450">MDKNYNFERKKLMLPEYGRHVHQMVDYLMSIHDRDLRNQQAHAVIEVMGNLNPTLRDTADFKHKLWDHLFIMSDFKLDVDSPYPIPSAKILNPRPDHMAYPGGKIARKHYGKNIERTLAALKAIDDEEAKTLIVNNIAKYMRAKSFEYNQEHPSNEIIMKDIRSMSDNGVTIDEVALNNLRNDYKQPRMNNRSRKNFQTGNHSAGKTNGHAGNNKQGGKRRTGKSQYGK</sequence>
<accession>A0ABR7CN07</accession>
<evidence type="ECO:0000313" key="2">
    <source>
        <dbReference type="EMBL" id="MBC5617057.1"/>
    </source>
</evidence>
<dbReference type="InterPro" id="IPR025632">
    <property type="entry name" value="DUF4290"/>
</dbReference>
<dbReference type="RefSeq" id="WP_101572170.1">
    <property type="nucleotide sequence ID" value="NZ_JACOOK010000004.1"/>
</dbReference>
<evidence type="ECO:0000256" key="1">
    <source>
        <dbReference type="SAM" id="MobiDB-lite"/>
    </source>
</evidence>
<keyword evidence="3" id="KW-1185">Reference proteome</keyword>